<dbReference type="SUPFAM" id="SSF53697">
    <property type="entry name" value="SIS domain"/>
    <property type="match status" value="1"/>
</dbReference>
<dbReference type="GO" id="GO:0004360">
    <property type="term" value="F:glutamine-fructose-6-phosphate transaminase (isomerizing) activity"/>
    <property type="evidence" value="ECO:0007669"/>
    <property type="project" value="TreeGrafter"/>
</dbReference>
<dbReference type="STRING" id="1121022.GCA_000376105_03585"/>
<dbReference type="GO" id="GO:0097367">
    <property type="term" value="F:carbohydrate derivative binding"/>
    <property type="evidence" value="ECO:0007669"/>
    <property type="project" value="InterPro"/>
</dbReference>
<keyword evidence="1" id="KW-0032">Aminotransferase</keyword>
<keyword evidence="4" id="KW-1185">Reference proteome</keyword>
<reference evidence="3 4" key="1">
    <citation type="journal article" date="2014" name="Nature">
        <title>Sequential evolution of bacterial morphology by co-option of a developmental regulator.</title>
        <authorList>
            <person name="Jiang C."/>
            <person name="Brown P.J."/>
            <person name="Ducret A."/>
            <person name="Brun Y.V."/>
        </authorList>
    </citation>
    <scope>NUCLEOTIDE SEQUENCE [LARGE SCALE GENOMIC DNA]</scope>
    <source>
        <strain evidence="3 4">DSM 16100</strain>
    </source>
</reference>
<sequence>MSIPFDATSFAQSLSGAVAELDRAAAYGEAIALDIDRIYFVAPGAPNRIMQGMRYWIETFSPKLEVRCYYPAEFMAMNPPRLDARTLVIMASKSGKTLESVAAAQFFQDMPCRKLVITQAADRPIAQYIETRFLLGETHEPFYGVFMILQALIGGILAGAEGWPHLSCLLSSLKALPTVLASTVVQQDARAAKEAEAYKDDRVVYLLGAGPVFTMTYYVGVCILQESQWMHCIPVEAAEFFHGPFEAIDETVPVILMLGEDASRPLTERALTFCQRFTSRTIVYDSRDLPMPGIDPIVRPMLAPYVLGIAVERIAAHLAEWHKQPLSTTRYMGKLSY</sequence>
<dbReference type="GO" id="GO:0006002">
    <property type="term" value="P:fructose 6-phosphate metabolic process"/>
    <property type="evidence" value="ECO:0007669"/>
    <property type="project" value="TreeGrafter"/>
</dbReference>
<proteinExistence type="predicted"/>
<keyword evidence="1" id="KW-0808">Transferase</keyword>
<evidence type="ECO:0000313" key="4">
    <source>
        <dbReference type="Proteomes" id="UP000017837"/>
    </source>
</evidence>
<dbReference type="RefSeq" id="WP_018083266.1">
    <property type="nucleotide sequence ID" value="NZ_AQWM01000027.1"/>
</dbReference>
<organism evidence="3 4">
    <name type="scientific">Asticcacaulis benevestitus DSM 16100 = ATCC BAA-896</name>
    <dbReference type="NCBI Taxonomy" id="1121022"/>
    <lineage>
        <taxon>Bacteria</taxon>
        <taxon>Pseudomonadati</taxon>
        <taxon>Pseudomonadota</taxon>
        <taxon>Alphaproteobacteria</taxon>
        <taxon>Caulobacterales</taxon>
        <taxon>Caulobacteraceae</taxon>
        <taxon>Asticcacaulis</taxon>
    </lineage>
</organism>
<name>V4P2C4_9CAUL</name>
<dbReference type="GO" id="GO:0006047">
    <property type="term" value="P:UDP-N-acetylglucosamine metabolic process"/>
    <property type="evidence" value="ECO:0007669"/>
    <property type="project" value="TreeGrafter"/>
</dbReference>
<evidence type="ECO:0000256" key="1">
    <source>
        <dbReference type="ARBA" id="ARBA00022576"/>
    </source>
</evidence>
<dbReference type="EMBL" id="AWGB01000039">
    <property type="protein sequence ID" value="ESQ88112.1"/>
    <property type="molecule type" value="Genomic_DNA"/>
</dbReference>
<dbReference type="InterPro" id="IPR035490">
    <property type="entry name" value="GlmS/FrlB_SIS"/>
</dbReference>
<dbReference type="CDD" id="cd05009">
    <property type="entry name" value="SIS_GlmS_GlmD_2"/>
    <property type="match status" value="1"/>
</dbReference>
<evidence type="ECO:0000259" key="2">
    <source>
        <dbReference type="PROSITE" id="PS51464"/>
    </source>
</evidence>
<dbReference type="Gene3D" id="3.40.50.10490">
    <property type="entry name" value="Glucose-6-phosphate isomerase like protein, domain 1"/>
    <property type="match status" value="2"/>
</dbReference>
<dbReference type="InterPro" id="IPR046348">
    <property type="entry name" value="SIS_dom_sf"/>
</dbReference>
<feature type="domain" description="SIS" evidence="2">
    <location>
        <begin position="27"/>
        <end position="168"/>
    </location>
</feature>
<dbReference type="PROSITE" id="PS51464">
    <property type="entry name" value="SIS"/>
    <property type="match status" value="1"/>
</dbReference>
<dbReference type="Proteomes" id="UP000017837">
    <property type="component" value="Unassembled WGS sequence"/>
</dbReference>
<dbReference type="eggNOG" id="COG2222">
    <property type="taxonomic scope" value="Bacteria"/>
</dbReference>
<evidence type="ECO:0000313" key="3">
    <source>
        <dbReference type="EMBL" id="ESQ88112.1"/>
    </source>
</evidence>
<dbReference type="Pfam" id="PF01380">
    <property type="entry name" value="SIS"/>
    <property type="match status" value="1"/>
</dbReference>
<dbReference type="PANTHER" id="PTHR10937">
    <property type="entry name" value="GLUCOSAMINE--FRUCTOSE-6-PHOSPHATE AMINOTRANSFERASE, ISOMERIZING"/>
    <property type="match status" value="1"/>
</dbReference>
<dbReference type="AlphaFoldDB" id="V4P2C4"/>
<dbReference type="OrthoDB" id="9782098at2"/>
<dbReference type="PANTHER" id="PTHR10937:SF14">
    <property type="entry name" value="FRUCTOSELYSINE 6-PHOSPHATE DEGLYCASE"/>
    <property type="match status" value="1"/>
</dbReference>
<protein>
    <recommendedName>
        <fullName evidence="2">SIS domain-containing protein</fullName>
    </recommendedName>
</protein>
<dbReference type="GO" id="GO:0006487">
    <property type="term" value="P:protein N-linked glycosylation"/>
    <property type="evidence" value="ECO:0007669"/>
    <property type="project" value="TreeGrafter"/>
</dbReference>
<dbReference type="PATRIC" id="fig|1121022.4.peg.3338"/>
<comment type="caution">
    <text evidence="3">The sequence shown here is derived from an EMBL/GenBank/DDBJ whole genome shotgun (WGS) entry which is preliminary data.</text>
</comment>
<dbReference type="InterPro" id="IPR001347">
    <property type="entry name" value="SIS_dom"/>
</dbReference>
<accession>V4P2C4</accession>
<gene>
    <name evidence="3" type="ORF">ABENE_16415</name>
</gene>